<protein>
    <submittedName>
        <fullName evidence="1">Uncharacterized protein</fullName>
    </submittedName>
</protein>
<evidence type="ECO:0000313" key="2">
    <source>
        <dbReference type="Proteomes" id="UP000094056"/>
    </source>
</evidence>
<evidence type="ECO:0000313" key="1">
    <source>
        <dbReference type="EMBL" id="ODS33138.1"/>
    </source>
</evidence>
<organism evidence="1 2">
    <name type="scientific">Candidatus Scalindua rubra</name>
    <dbReference type="NCBI Taxonomy" id="1872076"/>
    <lineage>
        <taxon>Bacteria</taxon>
        <taxon>Pseudomonadati</taxon>
        <taxon>Planctomycetota</taxon>
        <taxon>Candidatus Brocadiia</taxon>
        <taxon>Candidatus Brocadiales</taxon>
        <taxon>Candidatus Scalinduaceae</taxon>
        <taxon>Candidatus Scalindua</taxon>
    </lineage>
</organism>
<name>A0A1E3XC09_9BACT</name>
<reference evidence="1 2" key="1">
    <citation type="submission" date="2016-07" db="EMBL/GenBank/DDBJ databases">
        <title>Draft genome of Scalindua rubra, obtained from a brine-seawater interface in the Red Sea, sheds light on salt adaptation in anammox bacteria.</title>
        <authorList>
            <person name="Speth D.R."/>
            <person name="Lagkouvardos I."/>
            <person name="Wang Y."/>
            <person name="Qian P.-Y."/>
            <person name="Dutilh B.E."/>
            <person name="Jetten M.S."/>
        </authorList>
    </citation>
    <scope>NUCLEOTIDE SEQUENCE [LARGE SCALE GENOMIC DNA]</scope>
    <source>
        <strain evidence="1">BSI-1</strain>
    </source>
</reference>
<proteinExistence type="predicted"/>
<sequence>MGGLFCITLTCHSEGGTTEESLYGDFTNLTKHHWLTNERFFAEFIPSPVE</sequence>
<comment type="caution">
    <text evidence="1">The sequence shown here is derived from an EMBL/GenBank/DDBJ whole genome shotgun (WGS) entry which is preliminary data.</text>
</comment>
<accession>A0A1E3XC09</accession>
<dbReference type="Proteomes" id="UP000094056">
    <property type="component" value="Unassembled WGS sequence"/>
</dbReference>
<dbReference type="EMBL" id="MAYW01000037">
    <property type="protein sequence ID" value="ODS33138.1"/>
    <property type="molecule type" value="Genomic_DNA"/>
</dbReference>
<dbReference type="AlphaFoldDB" id="A0A1E3XC09"/>
<gene>
    <name evidence="1" type="ORF">SCARUB_01762</name>
</gene>